<sequence length="109" mass="12230">MRPLLLGYLNPRPFTSAGELDALKRELAAYADKEDFTLADIYIEQIGVWDSAFNALIEACKRDGVQVVAVLTLYHLARLPRLQRAMKEHLERETGAQVLVMYPTPEGVG</sequence>
<organism evidence="1 2">
    <name type="scientific">Frankia canadensis</name>
    <dbReference type="NCBI Taxonomy" id="1836972"/>
    <lineage>
        <taxon>Bacteria</taxon>
        <taxon>Bacillati</taxon>
        <taxon>Actinomycetota</taxon>
        <taxon>Actinomycetes</taxon>
        <taxon>Frankiales</taxon>
        <taxon>Frankiaceae</taxon>
        <taxon>Frankia</taxon>
    </lineage>
</organism>
<evidence type="ECO:0000313" key="1">
    <source>
        <dbReference type="EMBL" id="SNQ47518.1"/>
    </source>
</evidence>
<dbReference type="EMBL" id="FZMO01000104">
    <property type="protein sequence ID" value="SNQ47518.1"/>
    <property type="molecule type" value="Genomic_DNA"/>
</dbReference>
<evidence type="ECO:0000313" key="2">
    <source>
        <dbReference type="Proteomes" id="UP000234331"/>
    </source>
</evidence>
<evidence type="ECO:0008006" key="3">
    <source>
        <dbReference type="Google" id="ProtNLM"/>
    </source>
</evidence>
<dbReference type="AlphaFoldDB" id="A0A2I2KPC5"/>
<reference evidence="1 2" key="1">
    <citation type="submission" date="2017-06" db="EMBL/GenBank/DDBJ databases">
        <authorList>
            <person name="Kim H.J."/>
            <person name="Triplett B.A."/>
        </authorList>
    </citation>
    <scope>NUCLEOTIDE SEQUENCE [LARGE SCALE GENOMIC DNA]</scope>
    <source>
        <strain evidence="1">FRACA_ARgP5</strain>
    </source>
</reference>
<accession>A0A2I2KPC5</accession>
<protein>
    <recommendedName>
        <fullName evidence="3">Resolvase/invertase-type recombinase catalytic domain-containing protein</fullName>
    </recommendedName>
</protein>
<gene>
    <name evidence="1" type="ORF">FRACA_1920014</name>
</gene>
<dbReference type="OrthoDB" id="4558312at2"/>
<name>A0A2I2KPC5_9ACTN</name>
<keyword evidence="2" id="KW-1185">Reference proteome</keyword>
<dbReference type="RefSeq" id="WP_133150640.1">
    <property type="nucleotide sequence ID" value="NZ_FZMO01000104.1"/>
</dbReference>
<dbReference type="Proteomes" id="UP000234331">
    <property type="component" value="Unassembled WGS sequence"/>
</dbReference>
<proteinExistence type="predicted"/>